<dbReference type="GeneID" id="28973864"/>
<sequence>MEHGPAWWLDVMCPSVADMRELRKFLPLHPLTIEDILHQETREKIESFATLGYYFVVFRALDESYFRYTSPTTSPSSSVGVGAVNLYLVVFGDGIISFHFEPLDQHVERVQGKLQQFGISRNFSSHWIAYSLMDSIVDSFFPIMDYIEGESNEPDENLFSQTRFDRSVMLKRITDMRKLVTGLSRLLGPKMDVVRGLRKRTMEENLGLFKSDAKHDIAVYIGDLQDHIVAMQQSLVFYDAILAHDHPAYLSLLRFSLVGAKRGTDMALVKLYIVTLTFLPINIWTSMFGMNVTVPHNGNPDYDHNYADGRKAPHNLFIIVAVGSLVVAAAVWLGVWLIFRSSRRQAKRRGPAMR</sequence>
<dbReference type="PANTHER" id="PTHR21535">
    <property type="entry name" value="MAGNESIUM AND COBALT TRANSPORT PROTEIN/MITOCHONDRIAL IMPORT INNER MEMBRANE TRANSLOCASE SUBUNIT TIM8"/>
    <property type="match status" value="1"/>
</dbReference>
<proteinExistence type="predicted"/>
<evidence type="ECO:0000313" key="3">
    <source>
        <dbReference type="Proteomes" id="UP000053890"/>
    </source>
</evidence>
<dbReference type="OMA" id="SHWIAYS"/>
<keyword evidence="1" id="KW-0472">Membrane</keyword>
<keyword evidence="1" id="KW-1133">Transmembrane helix</keyword>
<keyword evidence="1" id="KW-0812">Transmembrane</keyword>
<accession>A0A194S102</accession>
<evidence type="ECO:0000256" key="1">
    <source>
        <dbReference type="SAM" id="Phobius"/>
    </source>
</evidence>
<dbReference type="Pfam" id="PF01544">
    <property type="entry name" value="CorA"/>
    <property type="match status" value="1"/>
</dbReference>
<protein>
    <submittedName>
        <fullName evidence="2">Uncharacterized protein</fullName>
    </submittedName>
</protein>
<reference evidence="2 3" key="1">
    <citation type="journal article" date="2015" name="Front. Microbiol.">
        <title>Genome sequence of the plant growth promoting endophytic yeast Rhodotorula graminis WP1.</title>
        <authorList>
            <person name="Firrincieli A."/>
            <person name="Otillar R."/>
            <person name="Salamov A."/>
            <person name="Schmutz J."/>
            <person name="Khan Z."/>
            <person name="Redman R.S."/>
            <person name="Fleck N.D."/>
            <person name="Lindquist E."/>
            <person name="Grigoriev I.V."/>
            <person name="Doty S.L."/>
        </authorList>
    </citation>
    <scope>NUCLEOTIDE SEQUENCE [LARGE SCALE GENOMIC DNA]</scope>
    <source>
        <strain evidence="2 3">WP1</strain>
    </source>
</reference>
<dbReference type="InterPro" id="IPR002523">
    <property type="entry name" value="MgTranspt_CorA/ZnTranspt_ZntB"/>
</dbReference>
<dbReference type="OrthoDB" id="29879at2759"/>
<dbReference type="RefSeq" id="XP_018270269.1">
    <property type="nucleotide sequence ID" value="XM_018413415.1"/>
</dbReference>
<dbReference type="InterPro" id="IPR045861">
    <property type="entry name" value="CorA_cytoplasmic_dom"/>
</dbReference>
<dbReference type="Gene3D" id="3.30.460.20">
    <property type="entry name" value="CorA soluble domain-like"/>
    <property type="match status" value="1"/>
</dbReference>
<name>A0A194S102_RHOGW</name>
<dbReference type="Gene3D" id="1.20.58.340">
    <property type="entry name" value="Magnesium transport protein CorA, transmembrane region"/>
    <property type="match status" value="2"/>
</dbReference>
<dbReference type="AlphaFoldDB" id="A0A194S102"/>
<dbReference type="Proteomes" id="UP000053890">
    <property type="component" value="Unassembled WGS sequence"/>
</dbReference>
<keyword evidence="3" id="KW-1185">Reference proteome</keyword>
<dbReference type="GO" id="GO:0015095">
    <property type="term" value="F:magnesium ion transmembrane transporter activity"/>
    <property type="evidence" value="ECO:0007669"/>
    <property type="project" value="InterPro"/>
</dbReference>
<dbReference type="EMBL" id="KQ474080">
    <property type="protein sequence ID" value="KPV74220.1"/>
    <property type="molecule type" value="Genomic_DNA"/>
</dbReference>
<organism evidence="2 3">
    <name type="scientific">Rhodotorula graminis (strain WP1)</name>
    <dbReference type="NCBI Taxonomy" id="578459"/>
    <lineage>
        <taxon>Eukaryota</taxon>
        <taxon>Fungi</taxon>
        <taxon>Dikarya</taxon>
        <taxon>Basidiomycota</taxon>
        <taxon>Pucciniomycotina</taxon>
        <taxon>Microbotryomycetes</taxon>
        <taxon>Sporidiobolales</taxon>
        <taxon>Sporidiobolaceae</taxon>
        <taxon>Rhodotorula</taxon>
    </lineage>
</organism>
<dbReference type="GO" id="GO:0010961">
    <property type="term" value="P:intracellular magnesium ion homeostasis"/>
    <property type="evidence" value="ECO:0007669"/>
    <property type="project" value="TreeGrafter"/>
</dbReference>
<dbReference type="PANTHER" id="PTHR21535:SF90">
    <property type="entry name" value="CORA METAL ION TRANSPORTER"/>
    <property type="match status" value="1"/>
</dbReference>
<feature type="transmembrane region" description="Helical" evidence="1">
    <location>
        <begin position="314"/>
        <end position="339"/>
    </location>
</feature>
<gene>
    <name evidence="2" type="ORF">RHOBADRAFT_37187</name>
</gene>
<dbReference type="SUPFAM" id="SSF143865">
    <property type="entry name" value="CorA soluble domain-like"/>
    <property type="match status" value="1"/>
</dbReference>
<feature type="transmembrane region" description="Helical" evidence="1">
    <location>
        <begin position="271"/>
        <end position="294"/>
    </location>
</feature>
<dbReference type="CDD" id="cd12829">
    <property type="entry name" value="Alr1p-like"/>
    <property type="match status" value="1"/>
</dbReference>
<dbReference type="InterPro" id="IPR044089">
    <property type="entry name" value="Alr1-like"/>
</dbReference>
<evidence type="ECO:0000313" key="2">
    <source>
        <dbReference type="EMBL" id="KPV74220.1"/>
    </source>
</evidence>
<dbReference type="STRING" id="578459.A0A194S102"/>
<dbReference type="GO" id="GO:0016020">
    <property type="term" value="C:membrane"/>
    <property type="evidence" value="ECO:0007669"/>
    <property type="project" value="InterPro"/>
</dbReference>